<name>A0ABP7S0T6_9ACTN</name>
<keyword evidence="3" id="KW-1185">Reference proteome</keyword>
<feature type="domain" description="DUF1707" evidence="1">
    <location>
        <begin position="15"/>
        <end position="67"/>
    </location>
</feature>
<dbReference type="PANTHER" id="PTHR40763">
    <property type="entry name" value="MEMBRANE PROTEIN-RELATED"/>
    <property type="match status" value="1"/>
</dbReference>
<reference evidence="3" key="1">
    <citation type="journal article" date="2019" name="Int. J. Syst. Evol. Microbiol.">
        <title>The Global Catalogue of Microorganisms (GCM) 10K type strain sequencing project: providing services to taxonomists for standard genome sequencing and annotation.</title>
        <authorList>
            <consortium name="The Broad Institute Genomics Platform"/>
            <consortium name="The Broad Institute Genome Sequencing Center for Infectious Disease"/>
            <person name="Wu L."/>
            <person name="Ma J."/>
        </authorList>
    </citation>
    <scope>NUCLEOTIDE SEQUENCE [LARGE SCALE GENOMIC DNA]</scope>
    <source>
        <strain evidence="3">JCM 16924</strain>
    </source>
</reference>
<evidence type="ECO:0000313" key="3">
    <source>
        <dbReference type="Proteomes" id="UP001500456"/>
    </source>
</evidence>
<dbReference type="Pfam" id="PF08044">
    <property type="entry name" value="DUF1707"/>
    <property type="match status" value="1"/>
</dbReference>
<dbReference type="EMBL" id="BAAAZX010000014">
    <property type="protein sequence ID" value="GAA4004847.1"/>
    <property type="molecule type" value="Genomic_DNA"/>
</dbReference>
<comment type="caution">
    <text evidence="2">The sequence shown here is derived from an EMBL/GenBank/DDBJ whole genome shotgun (WGS) entry which is preliminary data.</text>
</comment>
<dbReference type="Proteomes" id="UP001500456">
    <property type="component" value="Unassembled WGS sequence"/>
</dbReference>
<dbReference type="RefSeq" id="WP_329342668.1">
    <property type="nucleotide sequence ID" value="NZ_BAAAZX010000014.1"/>
</dbReference>
<evidence type="ECO:0000259" key="1">
    <source>
        <dbReference type="Pfam" id="PF08044"/>
    </source>
</evidence>
<gene>
    <name evidence="2" type="ORF">GCM10022232_50400</name>
</gene>
<dbReference type="PANTHER" id="PTHR40763:SF5">
    <property type="entry name" value="MEMBRANE PROTEIN"/>
    <property type="match status" value="1"/>
</dbReference>
<evidence type="ECO:0000313" key="2">
    <source>
        <dbReference type="EMBL" id="GAA4004847.1"/>
    </source>
</evidence>
<sequence length="201" mass="21810">MSDELTRTGAPSPELRASHADRDRVVDVLRVAAGDGRLTAEELDERLEAALTARTMGELAVLTVDLPTTLDGGAVGGSAVEAKEVVRIEQKGASARRDGAWAVPRRMEVHSEWGEVTLDFTEALITYDSLRIDLDMRGGALRIVTRPGVVVDTDSLVTHYAQVKARRVAESDTPVVLRVEVAGELSFGQVVVRPPRRLFGR</sequence>
<dbReference type="InterPro" id="IPR012551">
    <property type="entry name" value="DUF1707_SHOCT-like"/>
</dbReference>
<protein>
    <recommendedName>
        <fullName evidence="1">DUF1707 domain-containing protein</fullName>
    </recommendedName>
</protein>
<accession>A0ABP7S0T6</accession>
<proteinExistence type="predicted"/>
<organism evidence="2 3">
    <name type="scientific">Streptomyces plumbiresistens</name>
    <dbReference type="NCBI Taxonomy" id="511811"/>
    <lineage>
        <taxon>Bacteria</taxon>
        <taxon>Bacillati</taxon>
        <taxon>Actinomycetota</taxon>
        <taxon>Actinomycetes</taxon>
        <taxon>Kitasatosporales</taxon>
        <taxon>Streptomycetaceae</taxon>
        <taxon>Streptomyces</taxon>
    </lineage>
</organism>